<gene>
    <name evidence="16" type="ORF">EPI10_030103</name>
</gene>
<dbReference type="PIRSF" id="PIRSF009360">
    <property type="entry name" value="UCP009360"/>
    <property type="match status" value="1"/>
</dbReference>
<keyword evidence="10" id="KW-0325">Glycoprotein</keyword>
<feature type="compositionally biased region" description="Polar residues" evidence="14">
    <location>
        <begin position="12"/>
        <end position="23"/>
    </location>
</feature>
<evidence type="ECO:0000256" key="13">
    <source>
        <dbReference type="ARBA" id="ARBA00030350"/>
    </source>
</evidence>
<keyword evidence="6 15" id="KW-0812">Transmembrane</keyword>
<feature type="region of interest" description="Disordered" evidence="14">
    <location>
        <begin position="1"/>
        <end position="69"/>
    </location>
</feature>
<name>A0A5B6WZE5_9ROSI</name>
<evidence type="ECO:0000256" key="12">
    <source>
        <dbReference type="ARBA" id="ARBA00023277"/>
    </source>
</evidence>
<evidence type="ECO:0000256" key="2">
    <source>
        <dbReference type="ARBA" id="ARBA00004881"/>
    </source>
</evidence>
<dbReference type="GO" id="GO:0016020">
    <property type="term" value="C:membrane"/>
    <property type="evidence" value="ECO:0007669"/>
    <property type="project" value="UniProtKB-SubCell"/>
</dbReference>
<dbReference type="PANTHER" id="PTHR31741:SF8">
    <property type="entry name" value="O-FUCOSYLTRANSFERASE 35"/>
    <property type="match status" value="1"/>
</dbReference>
<protein>
    <recommendedName>
        <fullName evidence="13">O-fucosyltransferase family protein</fullName>
    </recommendedName>
</protein>
<keyword evidence="7" id="KW-0735">Signal-anchor</keyword>
<dbReference type="GO" id="GO:0009507">
    <property type="term" value="C:chloroplast"/>
    <property type="evidence" value="ECO:0007669"/>
    <property type="project" value="TreeGrafter"/>
</dbReference>
<dbReference type="AlphaFoldDB" id="A0A5B6WZE5"/>
<keyword evidence="9 15" id="KW-0472">Membrane</keyword>
<evidence type="ECO:0000313" key="17">
    <source>
        <dbReference type="Proteomes" id="UP000325315"/>
    </source>
</evidence>
<evidence type="ECO:0000256" key="10">
    <source>
        <dbReference type="ARBA" id="ARBA00023180"/>
    </source>
</evidence>
<keyword evidence="5 16" id="KW-0808">Transferase</keyword>
<keyword evidence="17" id="KW-1185">Reference proteome</keyword>
<dbReference type="EMBL" id="SMMG02000001">
    <property type="protein sequence ID" value="KAA3486155.1"/>
    <property type="molecule type" value="Genomic_DNA"/>
</dbReference>
<evidence type="ECO:0000256" key="1">
    <source>
        <dbReference type="ARBA" id="ARBA00004606"/>
    </source>
</evidence>
<dbReference type="InterPro" id="IPR019378">
    <property type="entry name" value="GDP-Fuc_O-FucTrfase"/>
</dbReference>
<evidence type="ECO:0000256" key="7">
    <source>
        <dbReference type="ARBA" id="ARBA00022968"/>
    </source>
</evidence>
<dbReference type="CDD" id="cd11299">
    <property type="entry name" value="O-FucT_plant"/>
    <property type="match status" value="1"/>
</dbReference>
<evidence type="ECO:0000256" key="3">
    <source>
        <dbReference type="ARBA" id="ARBA00007737"/>
    </source>
</evidence>
<accession>A0A5B6WZE5</accession>
<feature type="compositionally biased region" description="Polar residues" evidence="14">
    <location>
        <begin position="161"/>
        <end position="172"/>
    </location>
</feature>
<comment type="pathway">
    <text evidence="2">Glycan metabolism.</text>
</comment>
<dbReference type="InterPro" id="IPR024709">
    <property type="entry name" value="FucosylTrfase_pln"/>
</dbReference>
<evidence type="ECO:0000256" key="4">
    <source>
        <dbReference type="ARBA" id="ARBA00022676"/>
    </source>
</evidence>
<evidence type="ECO:0000256" key="5">
    <source>
        <dbReference type="ARBA" id="ARBA00022679"/>
    </source>
</evidence>
<evidence type="ECO:0000256" key="6">
    <source>
        <dbReference type="ARBA" id="ARBA00022692"/>
    </source>
</evidence>
<dbReference type="GO" id="GO:0006004">
    <property type="term" value="P:fucose metabolic process"/>
    <property type="evidence" value="ECO:0007669"/>
    <property type="project" value="UniProtKB-KW"/>
</dbReference>
<dbReference type="Proteomes" id="UP000325315">
    <property type="component" value="Unassembled WGS sequence"/>
</dbReference>
<proteinExistence type="inferred from homology"/>
<dbReference type="PANTHER" id="PTHR31741">
    <property type="entry name" value="OS02G0726500 PROTEIN-RELATED"/>
    <property type="match status" value="1"/>
</dbReference>
<evidence type="ECO:0000313" key="16">
    <source>
        <dbReference type="EMBL" id="KAA3486155.1"/>
    </source>
</evidence>
<evidence type="ECO:0000256" key="11">
    <source>
        <dbReference type="ARBA" id="ARBA00023253"/>
    </source>
</evidence>
<comment type="subcellular location">
    <subcellularLocation>
        <location evidence="1">Membrane</location>
        <topology evidence="1">Single-pass type II membrane protein</topology>
    </subcellularLocation>
</comment>
<evidence type="ECO:0000256" key="14">
    <source>
        <dbReference type="SAM" id="MobiDB-lite"/>
    </source>
</evidence>
<keyword evidence="8 15" id="KW-1133">Transmembrane helix</keyword>
<keyword evidence="11" id="KW-0294">Fucose metabolism</keyword>
<evidence type="ECO:0000256" key="9">
    <source>
        <dbReference type="ARBA" id="ARBA00023136"/>
    </source>
</evidence>
<feature type="transmembrane region" description="Helical" evidence="15">
    <location>
        <begin position="127"/>
        <end position="150"/>
    </location>
</feature>
<sequence>MAHHTQHHHNTSDGVSQRVNSPRFSGPMTRRAHSFKRNNNGNSQTSTGNNVVGGSSNGSSNGSNGNNLSVHHEIDLQSSSPRSEVGAVGLVSIEGLSQRKGLFLRKPSVGSLVFDFGLKEKKKLGHWMFLVFCGVCLFLGVFKICAAGWFGSAIETLASNQDLPDPSTNQLKQTDEGSHDYGYRDGGSDSDRTLMTVASDIAEHSGIWSKPSSENFSQCIDHSKNHKKPDAKTNGYILVNANGGLNQMRFGICDMVAVAKIMKATLVLPSLDHTSYWADESGFKDLFDWQHFIETLKDDVRIVETIPPEYSGIEPLNKTPISWSKVSYYKAEVLPLLKQHKVIYFTHTDSRLANNDIPSSVQKLRCRVSYKALKYSAPIEELGSTMISRMRQNGSPYIALHLRYEKDMLAFTGCSHSLTAEEDDELRRMRYEVSHWKEKEINGTERRLLGGCPLTPRETSLLLRALGFPPSTRIYLVAGEAYGNGSMEPLKEDFPNIFSHSSLATDEELNPFKNHQNMLAGLDYVVALQSDVFVYTYDGNMAKAVQGHRRFENFKKTINPDRMNFVRLVDEYDEGNISWEKFSSKVKKLHEDRNGTPYLREPGEFPKLEESFYANPFPGCICERTEEI</sequence>
<comment type="caution">
    <text evidence="16">The sequence shown here is derived from an EMBL/GenBank/DDBJ whole genome shotgun (WGS) entry which is preliminary data.</text>
</comment>
<evidence type="ECO:0000256" key="15">
    <source>
        <dbReference type="SAM" id="Phobius"/>
    </source>
</evidence>
<reference evidence="17" key="1">
    <citation type="journal article" date="2019" name="Plant Biotechnol. J.">
        <title>Genome sequencing of the Australian wild diploid species Gossypium australe highlights disease resistance and delayed gland morphogenesis.</title>
        <authorList>
            <person name="Cai Y."/>
            <person name="Cai X."/>
            <person name="Wang Q."/>
            <person name="Wang P."/>
            <person name="Zhang Y."/>
            <person name="Cai C."/>
            <person name="Xu Y."/>
            <person name="Wang K."/>
            <person name="Zhou Z."/>
            <person name="Wang C."/>
            <person name="Geng S."/>
            <person name="Li B."/>
            <person name="Dong Q."/>
            <person name="Hou Y."/>
            <person name="Wang H."/>
            <person name="Ai P."/>
            <person name="Liu Z."/>
            <person name="Yi F."/>
            <person name="Sun M."/>
            <person name="An G."/>
            <person name="Cheng J."/>
            <person name="Zhang Y."/>
            <person name="Shi Q."/>
            <person name="Xie Y."/>
            <person name="Shi X."/>
            <person name="Chang Y."/>
            <person name="Huang F."/>
            <person name="Chen Y."/>
            <person name="Hong S."/>
            <person name="Mi L."/>
            <person name="Sun Q."/>
            <person name="Zhang L."/>
            <person name="Zhou B."/>
            <person name="Peng R."/>
            <person name="Zhang X."/>
            <person name="Liu F."/>
        </authorList>
    </citation>
    <scope>NUCLEOTIDE SEQUENCE [LARGE SCALE GENOMIC DNA]</scope>
    <source>
        <strain evidence="17">cv. PA1801</strain>
    </source>
</reference>
<dbReference type="OrthoDB" id="2015856at2759"/>
<dbReference type="GO" id="GO:0005794">
    <property type="term" value="C:Golgi apparatus"/>
    <property type="evidence" value="ECO:0007669"/>
    <property type="project" value="TreeGrafter"/>
</dbReference>
<organism evidence="16 17">
    <name type="scientific">Gossypium australe</name>
    <dbReference type="NCBI Taxonomy" id="47621"/>
    <lineage>
        <taxon>Eukaryota</taxon>
        <taxon>Viridiplantae</taxon>
        <taxon>Streptophyta</taxon>
        <taxon>Embryophyta</taxon>
        <taxon>Tracheophyta</taxon>
        <taxon>Spermatophyta</taxon>
        <taxon>Magnoliopsida</taxon>
        <taxon>eudicotyledons</taxon>
        <taxon>Gunneridae</taxon>
        <taxon>Pentapetalae</taxon>
        <taxon>rosids</taxon>
        <taxon>malvids</taxon>
        <taxon>Malvales</taxon>
        <taxon>Malvaceae</taxon>
        <taxon>Malvoideae</taxon>
        <taxon>Gossypium</taxon>
    </lineage>
</organism>
<feature type="compositionally biased region" description="Basic and acidic residues" evidence="14">
    <location>
        <begin position="173"/>
        <end position="189"/>
    </location>
</feature>
<dbReference type="GO" id="GO:0016757">
    <property type="term" value="F:glycosyltransferase activity"/>
    <property type="evidence" value="ECO:0007669"/>
    <property type="project" value="UniProtKB-KW"/>
</dbReference>
<feature type="region of interest" description="Disordered" evidence="14">
    <location>
        <begin position="161"/>
        <end position="189"/>
    </location>
</feature>
<keyword evidence="4 16" id="KW-0328">Glycosyltransferase</keyword>
<comment type="similarity">
    <text evidence="3">Belongs to the glycosyltransferase GT106 family.</text>
</comment>
<feature type="compositionally biased region" description="Low complexity" evidence="14">
    <location>
        <begin position="38"/>
        <end position="67"/>
    </location>
</feature>
<evidence type="ECO:0000256" key="8">
    <source>
        <dbReference type="ARBA" id="ARBA00022989"/>
    </source>
</evidence>
<keyword evidence="12" id="KW-0119">Carbohydrate metabolism</keyword>
<dbReference type="Pfam" id="PF10250">
    <property type="entry name" value="O-FucT"/>
    <property type="match status" value="1"/>
</dbReference>